<accession>A0A1G7UN63</accession>
<protein>
    <submittedName>
        <fullName evidence="1">Uncharacterized protein</fullName>
    </submittedName>
</protein>
<reference evidence="1 2" key="1">
    <citation type="submission" date="2016-10" db="EMBL/GenBank/DDBJ databases">
        <authorList>
            <person name="de Groot N.N."/>
        </authorList>
    </citation>
    <scope>NUCLEOTIDE SEQUENCE [LARGE SCALE GENOMIC DNA]</scope>
    <source>
        <strain evidence="1 2">DSM 527</strain>
    </source>
</reference>
<evidence type="ECO:0000313" key="2">
    <source>
        <dbReference type="Proteomes" id="UP000199045"/>
    </source>
</evidence>
<dbReference type="STRING" id="104663.SAMN04488121_104439"/>
<proteinExistence type="predicted"/>
<evidence type="ECO:0000313" key="1">
    <source>
        <dbReference type="EMBL" id="SDG48788.1"/>
    </source>
</evidence>
<dbReference type="RefSeq" id="WP_089834597.1">
    <property type="nucleotide sequence ID" value="NZ_FNBN01000004.1"/>
</dbReference>
<name>A0A1G7UN63_CHIFI</name>
<dbReference type="EMBL" id="FNBN01000004">
    <property type="protein sequence ID" value="SDG48788.1"/>
    <property type="molecule type" value="Genomic_DNA"/>
</dbReference>
<gene>
    <name evidence="1" type="ORF">SAMN04488121_104439</name>
</gene>
<sequence>MKILQVIDSASILFSQKIKVILVHAETKELISTHILDKRQLPPEFNKPTILEIENIRWRVVKANVDSPGNYFRSPKISLHVILSDHPLPVNKFLVPTHALFNQFTTTNTISLFKDFSLALADEEWLQFEFHPVESIDFIQETTSIISTIINSPDENGNLLGYTSSYIRDSTWARPLQIQLDEFCSFMNIKEKGNIIMPNNNFIENGFSLRSDNYIYYGITNNGAIKKLAITGFDCIDDELSAILSRFNLVFVDWCNASILS</sequence>
<dbReference type="Proteomes" id="UP000199045">
    <property type="component" value="Unassembled WGS sequence"/>
</dbReference>
<dbReference type="AlphaFoldDB" id="A0A1G7UN63"/>
<organism evidence="1 2">
    <name type="scientific">Chitinophaga filiformis</name>
    <name type="common">Myxococcus filiformis</name>
    <name type="synonym">Flexibacter filiformis</name>
    <dbReference type="NCBI Taxonomy" id="104663"/>
    <lineage>
        <taxon>Bacteria</taxon>
        <taxon>Pseudomonadati</taxon>
        <taxon>Bacteroidota</taxon>
        <taxon>Chitinophagia</taxon>
        <taxon>Chitinophagales</taxon>
        <taxon>Chitinophagaceae</taxon>
        <taxon>Chitinophaga</taxon>
    </lineage>
</organism>
<dbReference type="OrthoDB" id="646444at2"/>